<evidence type="ECO:0000256" key="1">
    <source>
        <dbReference type="ARBA" id="ARBA00009690"/>
    </source>
</evidence>
<dbReference type="GO" id="GO:0051258">
    <property type="term" value="P:protein polymerization"/>
    <property type="evidence" value="ECO:0007669"/>
    <property type="project" value="UniProtKB-UniRule"/>
</dbReference>
<evidence type="ECO:0000313" key="10">
    <source>
        <dbReference type="EMBL" id="BAJ46896.1"/>
    </source>
</evidence>
<dbReference type="CDD" id="cd02201">
    <property type="entry name" value="FtsZ_type1"/>
    <property type="match status" value="1"/>
</dbReference>
<feature type="binding site" evidence="5">
    <location>
        <begin position="23"/>
        <end position="27"/>
    </location>
    <ligand>
        <name>GTP</name>
        <dbReference type="ChEBI" id="CHEBI:37565"/>
    </ligand>
</feature>
<evidence type="ECO:0000256" key="4">
    <source>
        <dbReference type="ARBA" id="ARBA00023210"/>
    </source>
</evidence>
<dbReference type="Gene3D" id="3.40.50.1440">
    <property type="entry name" value="Tubulin/FtsZ, GTPase domain"/>
    <property type="match status" value="1"/>
</dbReference>
<dbReference type="KEGG" id="csu:CSUB_C0589"/>
<feature type="domain" description="Tubulin/FtsZ 2-layer sandwich" evidence="9">
    <location>
        <begin position="208"/>
        <end position="325"/>
    </location>
</feature>
<evidence type="ECO:0000256" key="5">
    <source>
        <dbReference type="HAMAP-Rule" id="MF_00909"/>
    </source>
</evidence>
<evidence type="ECO:0000256" key="6">
    <source>
        <dbReference type="NCBIfam" id="TIGR00065"/>
    </source>
</evidence>
<dbReference type="EMBL" id="AP011727">
    <property type="protein sequence ID" value="BAJ46896.1"/>
    <property type="molecule type" value="Genomic_DNA"/>
</dbReference>
<keyword evidence="5 7" id="KW-0132">Cell division</keyword>
<dbReference type="GO" id="GO:0005525">
    <property type="term" value="F:GTP binding"/>
    <property type="evidence" value="ECO:0007669"/>
    <property type="project" value="UniProtKB-UniRule"/>
</dbReference>
<name>E6N3J0_CALS0</name>
<dbReference type="HAMAP" id="MF_00909">
    <property type="entry name" value="FtsZ"/>
    <property type="match status" value="1"/>
</dbReference>
<evidence type="ECO:0000256" key="3">
    <source>
        <dbReference type="ARBA" id="ARBA00023134"/>
    </source>
</evidence>
<dbReference type="EMBL" id="BA000048">
    <property type="protein sequence ID" value="BAJ50449.1"/>
    <property type="molecule type" value="Genomic_DNA"/>
</dbReference>
<dbReference type="AlphaFoldDB" id="E6N3J0"/>
<dbReference type="SMART" id="SM00865">
    <property type="entry name" value="Tubulin_C"/>
    <property type="match status" value="1"/>
</dbReference>
<keyword evidence="3 5" id="KW-0342">GTP-binding</keyword>
<protein>
    <recommendedName>
        <fullName evidence="5 6">Cell division protein FtsZ</fullName>
    </recommendedName>
</protein>
<dbReference type="InterPro" id="IPR008280">
    <property type="entry name" value="Tub_FtsZ_C"/>
</dbReference>
<reference evidence="10 12" key="2">
    <citation type="journal article" date="2011" name="Nucleic Acids Res.">
        <title>Insights into the evolution of Archaea and eukaryotic protein modifier systems revealed by the genome of a novel archaeal group.</title>
        <authorList>
            <person name="Nunoura T."/>
            <person name="Takaki Y."/>
            <person name="Kakuta J."/>
            <person name="Nishi S."/>
            <person name="Sugahara J."/>
            <person name="Kazama H."/>
            <person name="Chee G."/>
            <person name="Hattori M."/>
            <person name="Kanai A."/>
            <person name="Atomi H."/>
            <person name="Takai K."/>
            <person name="Takami H."/>
        </authorList>
    </citation>
    <scope>NUCLEOTIDE SEQUENCE [LARGE SCALE GENOMIC DNA]</scope>
</reference>
<dbReference type="PROSITE" id="PS01135">
    <property type="entry name" value="FTSZ_2"/>
    <property type="match status" value="1"/>
</dbReference>
<feature type="binding site" evidence="5">
    <location>
        <position position="141"/>
    </location>
    <ligand>
        <name>GTP</name>
        <dbReference type="ChEBI" id="CHEBI:37565"/>
    </ligand>
</feature>
<dbReference type="Pfam" id="PF12327">
    <property type="entry name" value="FtsZ_C"/>
    <property type="match status" value="1"/>
</dbReference>
<dbReference type="PANTHER" id="PTHR30314">
    <property type="entry name" value="CELL DIVISION PROTEIN FTSZ-RELATED"/>
    <property type="match status" value="1"/>
</dbReference>
<dbReference type="SUPFAM" id="SSF52490">
    <property type="entry name" value="Tubulin nucleotide-binding domain-like"/>
    <property type="match status" value="1"/>
</dbReference>
<dbReference type="GO" id="GO:0005737">
    <property type="term" value="C:cytoplasm"/>
    <property type="evidence" value="ECO:0007669"/>
    <property type="project" value="UniProtKB-SubCell"/>
</dbReference>
<dbReference type="InterPro" id="IPR045061">
    <property type="entry name" value="FtsZ/CetZ"/>
</dbReference>
<dbReference type="NCBIfam" id="TIGR00065">
    <property type="entry name" value="ftsZ"/>
    <property type="match status" value="1"/>
</dbReference>
<feature type="binding site" evidence="5">
    <location>
        <position position="188"/>
    </location>
    <ligand>
        <name>GTP</name>
        <dbReference type="ChEBI" id="CHEBI:37565"/>
    </ligand>
</feature>
<dbReference type="InterPro" id="IPR036525">
    <property type="entry name" value="Tubulin/FtsZ_GTPase_sf"/>
</dbReference>
<proteinExistence type="inferred from homology"/>
<dbReference type="GO" id="GO:0032153">
    <property type="term" value="C:cell division site"/>
    <property type="evidence" value="ECO:0007669"/>
    <property type="project" value="UniProtKB-UniRule"/>
</dbReference>
<comment type="subcellular location">
    <subcellularLocation>
        <location evidence="5">Cytoplasm</location>
    </subcellularLocation>
    <text evidence="5">Assembles at midcell at the inner surface of the cytoplasmic membrane.</text>
</comment>
<feature type="domain" description="Tubulin/FtsZ GTPase" evidence="8">
    <location>
        <begin position="15"/>
        <end position="206"/>
    </location>
</feature>
<dbReference type="STRING" id="311458.CSUB_C0589"/>
<organism evidence="10 12">
    <name type="scientific">Caldiarchaeum subterraneum</name>
    <dbReference type="NCBI Taxonomy" id="311458"/>
    <lineage>
        <taxon>Archaea</taxon>
        <taxon>Nitrososphaerota</taxon>
        <taxon>Candidatus Caldarchaeales</taxon>
        <taxon>Candidatus Caldarchaeaceae</taxon>
        <taxon>Candidatus Caldarchaeum</taxon>
    </lineage>
</organism>
<feature type="binding site" evidence="5">
    <location>
        <begin position="110"/>
        <end position="112"/>
    </location>
    <ligand>
        <name>GTP</name>
        <dbReference type="ChEBI" id="CHEBI:37565"/>
    </ligand>
</feature>
<evidence type="ECO:0000259" key="9">
    <source>
        <dbReference type="SMART" id="SM00865"/>
    </source>
</evidence>
<reference evidence="10 12" key="1">
    <citation type="journal article" date="2005" name="Environ. Microbiol.">
        <title>Genetic and functional properties of uncultivated thermophilic crenarchaeotes from a subsurface gold mine as revealed by analysis of genome fragments.</title>
        <authorList>
            <person name="Nunoura T."/>
            <person name="Hirayama H."/>
            <person name="Takami H."/>
            <person name="Oida H."/>
            <person name="Nishi S."/>
            <person name="Shimamura S."/>
            <person name="Suzuki Y."/>
            <person name="Inagaki F."/>
            <person name="Takai K."/>
            <person name="Nealson K.H."/>
            <person name="Horikoshi K."/>
        </authorList>
    </citation>
    <scope>NUCLEOTIDE SEQUENCE [LARGE SCALE GENOMIC DNA]</scope>
</reference>
<dbReference type="InterPro" id="IPR020805">
    <property type="entry name" value="Cell_div_FtsZ_CS"/>
</dbReference>
<comment type="similarity">
    <text evidence="1 5 7">Belongs to the FtsZ family.</text>
</comment>
<keyword evidence="2 5" id="KW-0547">Nucleotide-binding</keyword>
<comment type="function">
    <text evidence="5">Essential cell division protein that forms a contractile ring structure (Z ring) at the future cell division site. The regulation of the ring assembly controls the timing and the location of cell division. One of the functions of the FtsZ ring is to recruit other cell division proteins to the septum to produce a new cell wall between the dividing cells. Binds GTP and shows GTPase activity.</text>
</comment>
<feature type="binding site" evidence="5">
    <location>
        <position position="145"/>
    </location>
    <ligand>
        <name>GTP</name>
        <dbReference type="ChEBI" id="CHEBI:37565"/>
    </ligand>
</feature>
<dbReference type="SUPFAM" id="SSF55307">
    <property type="entry name" value="Tubulin C-terminal domain-like"/>
    <property type="match status" value="1"/>
</dbReference>
<dbReference type="PANTHER" id="PTHR30314:SF3">
    <property type="entry name" value="MITOCHONDRIAL DIVISION PROTEIN FSZA"/>
    <property type="match status" value="1"/>
</dbReference>
<dbReference type="InterPro" id="IPR018316">
    <property type="entry name" value="Tubulin/FtsZ_2-layer-sand-dom"/>
</dbReference>
<dbReference type="GO" id="GO:0043093">
    <property type="term" value="P:FtsZ-dependent cytokinesis"/>
    <property type="evidence" value="ECO:0007669"/>
    <property type="project" value="UniProtKB-UniRule"/>
</dbReference>
<dbReference type="InterPro" id="IPR003008">
    <property type="entry name" value="Tubulin_FtsZ_GTPase"/>
</dbReference>
<evidence type="ECO:0000256" key="7">
    <source>
        <dbReference type="RuleBase" id="RU003360"/>
    </source>
</evidence>
<comment type="subunit">
    <text evidence="5">Homodimer. Polymerizes to form a dynamic ring structure in a strictly GTP-dependent manner. Interacts directly with several other division proteins.</text>
</comment>
<dbReference type="SMART" id="SM00864">
    <property type="entry name" value="Tubulin"/>
    <property type="match status" value="1"/>
</dbReference>
<accession>E6N3J0</accession>
<dbReference type="GO" id="GO:0003924">
    <property type="term" value="F:GTPase activity"/>
    <property type="evidence" value="ECO:0007669"/>
    <property type="project" value="UniProtKB-UniRule"/>
</dbReference>
<keyword evidence="5 7" id="KW-0131">Cell cycle</keyword>
<reference evidence="10" key="3">
    <citation type="journal article" date="2012" name="PLoS ONE">
        <title>A Deeply Branching Thermophilic Bacterium with an Ancient Acetyl-CoA Pathway Dominates a Subsurface Ecosystem.</title>
        <authorList>
            <person name="Takami H."/>
            <person name="Noguchi H."/>
            <person name="Takaki Y."/>
            <person name="Uchiyama I."/>
            <person name="Toyoda A."/>
            <person name="Nishi S."/>
            <person name="Chee G.-J."/>
            <person name="Arai W."/>
            <person name="Nunoura T."/>
            <person name="Itoh T."/>
            <person name="Hattori M."/>
            <person name="Takai K."/>
        </authorList>
    </citation>
    <scope>NUCLEOTIDE SEQUENCE</scope>
</reference>
<gene>
    <name evidence="5" type="primary">ftsZ</name>
    <name evidence="11" type="ORF">CSUB_C0589</name>
    <name evidence="10" type="ORF">HGMM_F30F06C22</name>
</gene>
<dbReference type="Pfam" id="PF00091">
    <property type="entry name" value="Tubulin"/>
    <property type="match status" value="1"/>
</dbReference>
<evidence type="ECO:0000256" key="2">
    <source>
        <dbReference type="ARBA" id="ARBA00022741"/>
    </source>
</evidence>
<evidence type="ECO:0000313" key="12">
    <source>
        <dbReference type="Proteomes" id="UP000008120"/>
    </source>
</evidence>
<dbReference type="Proteomes" id="UP000008120">
    <property type="component" value="Chromosome"/>
</dbReference>
<keyword evidence="5" id="KW-0963">Cytoplasm</keyword>
<dbReference type="PRINTS" id="PR00423">
    <property type="entry name" value="CELLDVISFTSZ"/>
</dbReference>
<keyword evidence="4 5" id="KW-0717">Septation</keyword>
<evidence type="ECO:0000313" key="11">
    <source>
        <dbReference type="EMBL" id="BAJ50449.1"/>
    </source>
</evidence>
<dbReference type="InterPro" id="IPR000158">
    <property type="entry name" value="Cell_div_FtsZ"/>
</dbReference>
<dbReference type="InterPro" id="IPR024757">
    <property type="entry name" value="FtsZ_C"/>
</dbReference>
<sequence>MSSVEDFVQTTEEIRIKLIGVGGAGCNTVNRLNALGLTGVYTIAANTDLQHLDMVRADKKILLGKSVTRLRGAGGDPVRGRKAAEESEEEIRRALEGADIVFLAAGLGGGTGTGAAPVVARVAREEGATVVGVVSLPFEFEGMVRKRIAQAGLEELKNYTNTSVVVDNNKLLDLYPQHNLRRAFSLADEIISNMIQSITESIAKPGLINIDYEDFKTVVSRGKLASLGVGRSSTPNRAEEATFNALQSPLLDASYENLSGAIVHVCGGEDMQLAEAARPAEIISELMGEDGLVIWGARIDDTFSSTMQVSLILTGLSSTEQVVEINEITPTSVDQRIGEENGEEIDKILEQLGIKPVSQLP</sequence>
<evidence type="ECO:0000259" key="8">
    <source>
        <dbReference type="SMART" id="SM00864"/>
    </source>
</evidence>